<sequence length="37" mass="4442">MNGDSEIEIQERILRTPKDLYNLYLNMWTRLGENSDL</sequence>
<dbReference type="GeneID" id="28959796"/>
<proteinExistence type="predicted"/>
<dbReference type="Proteomes" id="UP000009097">
    <property type="component" value="Unassembled WGS sequence"/>
</dbReference>
<reference evidence="1" key="2">
    <citation type="journal article" date="2010" name="Nature">
        <title>Comparative genomics reveals mobile pathogenicity chromosomes in Fusarium.</title>
        <authorList>
            <person name="Ma L.J."/>
            <person name="van der Does H.C."/>
            <person name="Borkovich K.A."/>
            <person name="Coleman J.J."/>
            <person name="Daboussi M.J."/>
            <person name="Di Pietro A."/>
            <person name="Dufresne M."/>
            <person name="Freitag M."/>
            <person name="Grabherr M."/>
            <person name="Henrissat B."/>
            <person name="Houterman P.M."/>
            <person name="Kang S."/>
            <person name="Shim W.B."/>
            <person name="Woloshuk C."/>
            <person name="Xie X."/>
            <person name="Xu J.R."/>
            <person name="Antoniw J."/>
            <person name="Baker S.E."/>
            <person name="Bluhm B.H."/>
            <person name="Breakspear A."/>
            <person name="Brown D.W."/>
            <person name="Butchko R.A."/>
            <person name="Chapman S."/>
            <person name="Coulson R."/>
            <person name="Coutinho P.M."/>
            <person name="Danchin E.G."/>
            <person name="Diener A."/>
            <person name="Gale L.R."/>
            <person name="Gardiner D.M."/>
            <person name="Goff S."/>
            <person name="Hammond-Kosack K.E."/>
            <person name="Hilburn K."/>
            <person name="Hua-Van A."/>
            <person name="Jonkers W."/>
            <person name="Kazan K."/>
            <person name="Kodira C.D."/>
            <person name="Koehrsen M."/>
            <person name="Kumar L."/>
            <person name="Lee Y.H."/>
            <person name="Li L."/>
            <person name="Manners J.M."/>
            <person name="Miranda-Saavedra D."/>
            <person name="Mukherjee M."/>
            <person name="Park G."/>
            <person name="Park J."/>
            <person name="Park S.Y."/>
            <person name="Proctor R.H."/>
            <person name="Regev A."/>
            <person name="Ruiz-Roldan M.C."/>
            <person name="Sain D."/>
            <person name="Sakthikumar S."/>
            <person name="Sykes S."/>
            <person name="Schwartz D.C."/>
            <person name="Turgeon B.G."/>
            <person name="Wapinski I."/>
            <person name="Yoder O."/>
            <person name="Young S."/>
            <person name="Zeng Q."/>
            <person name="Zhou S."/>
            <person name="Galagan J."/>
            <person name="Cuomo C.A."/>
            <person name="Kistler H.C."/>
            <person name="Rep M."/>
        </authorList>
    </citation>
    <scope>NUCLEOTIDE SEQUENCE [LARGE SCALE GENOMIC DNA]</scope>
    <source>
        <strain evidence="1">4287</strain>
    </source>
</reference>
<dbReference type="RefSeq" id="XP_018241088.1">
    <property type="nucleotide sequence ID" value="XM_018399277.1"/>
</dbReference>
<protein>
    <submittedName>
        <fullName evidence="1">Uncharacterized protein</fullName>
    </submittedName>
</protein>
<dbReference type="EMBL" id="DS231701">
    <property type="protein sequence ID" value="KNB03043.1"/>
    <property type="molecule type" value="Genomic_DNA"/>
</dbReference>
<accession>A0A0J9UW16</accession>
<evidence type="ECO:0000313" key="1">
    <source>
        <dbReference type="EMBL" id="KNB03043.1"/>
    </source>
</evidence>
<dbReference type="VEuPathDB" id="FungiDB:FOXG_19090"/>
<evidence type="ECO:0000313" key="2">
    <source>
        <dbReference type="Proteomes" id="UP000009097"/>
    </source>
</evidence>
<name>A0A0J9UW16_FUSO4</name>
<gene>
    <name evidence="1" type="ORF">FOXG_19090</name>
</gene>
<organism evidence="1 2">
    <name type="scientific">Fusarium oxysporum f. sp. lycopersici (strain 4287 / CBS 123668 / FGSC 9935 / NRRL 34936)</name>
    <name type="common">Fusarium vascular wilt of tomato</name>
    <dbReference type="NCBI Taxonomy" id="426428"/>
    <lineage>
        <taxon>Eukaryota</taxon>
        <taxon>Fungi</taxon>
        <taxon>Dikarya</taxon>
        <taxon>Ascomycota</taxon>
        <taxon>Pezizomycotina</taxon>
        <taxon>Sordariomycetes</taxon>
        <taxon>Hypocreomycetidae</taxon>
        <taxon>Hypocreales</taxon>
        <taxon>Nectriaceae</taxon>
        <taxon>Fusarium</taxon>
        <taxon>Fusarium oxysporum species complex</taxon>
    </lineage>
</organism>
<dbReference type="KEGG" id="fox:FOXG_19090"/>
<dbReference type="AlphaFoldDB" id="A0A0J9UW16"/>
<reference evidence="1" key="1">
    <citation type="submission" date="2007-04" db="EMBL/GenBank/DDBJ databases">
        <authorList>
            <consortium name="The Broad Institute Genome Sequencing Platform"/>
            <person name="Birren B."/>
            <person name="Lander E."/>
            <person name="Galagan J."/>
            <person name="Nusbaum C."/>
            <person name="Devon K."/>
            <person name="Ma L.-J."/>
            <person name="Jaffe D."/>
            <person name="Butler J."/>
            <person name="Alvarez P."/>
            <person name="Gnerre S."/>
            <person name="Grabherr M."/>
            <person name="Kleber M."/>
            <person name="Mauceli E."/>
            <person name="Brockman W."/>
            <person name="MacCallum I.A."/>
            <person name="Young S."/>
            <person name="LaButti K."/>
            <person name="DeCaprio D."/>
            <person name="Crawford M."/>
            <person name="Koehrsen M."/>
            <person name="Engels R."/>
            <person name="Montgomery P."/>
            <person name="Pearson M."/>
            <person name="Howarth C."/>
            <person name="Larson L."/>
            <person name="White J."/>
            <person name="O'Leary S."/>
            <person name="Kodira C."/>
            <person name="Zeng Q."/>
            <person name="Yandava C."/>
            <person name="Alvarado L."/>
            <person name="Kistler C."/>
            <person name="Shim W.-B."/>
            <person name="Kang S."/>
            <person name="Woloshuk C."/>
        </authorList>
    </citation>
    <scope>NUCLEOTIDE SEQUENCE</scope>
    <source>
        <strain evidence="1">4287</strain>
    </source>
</reference>